<dbReference type="InterPro" id="IPR016035">
    <property type="entry name" value="Acyl_Trfase/lysoPLipase"/>
</dbReference>
<dbReference type="PATRIC" id="fig|451.8.peg.1661"/>
<evidence type="ECO:0000256" key="1">
    <source>
        <dbReference type="ARBA" id="ARBA00013258"/>
    </source>
</evidence>
<keyword evidence="9" id="KW-1185">Reference proteome</keyword>
<dbReference type="EC" id="2.3.1.39" evidence="1"/>
<keyword evidence="3" id="KW-0012">Acyltransferase</keyword>
<evidence type="ECO:0000256" key="3">
    <source>
        <dbReference type="ARBA" id="ARBA00023315"/>
    </source>
</evidence>
<dbReference type="KEGG" id="tmc:LMI_1332"/>
<evidence type="ECO:0000313" key="7">
    <source>
        <dbReference type="EMBL" id="SCX84156.1"/>
    </source>
</evidence>
<evidence type="ECO:0000256" key="4">
    <source>
        <dbReference type="ARBA" id="ARBA00048462"/>
    </source>
</evidence>
<dbReference type="AlphaFoldDB" id="A0A098GDS5"/>
<feature type="domain" description="Malonyl-CoA:ACP transacylase (MAT)" evidence="5">
    <location>
        <begin position="53"/>
        <end position="275"/>
    </location>
</feature>
<dbReference type="PANTHER" id="PTHR42681">
    <property type="entry name" value="MALONYL-COA-ACYL CARRIER PROTEIN TRANSACYLASE, MITOCHONDRIAL"/>
    <property type="match status" value="1"/>
</dbReference>
<evidence type="ECO:0000256" key="2">
    <source>
        <dbReference type="ARBA" id="ARBA00022679"/>
    </source>
</evidence>
<dbReference type="SUPFAM" id="SSF55048">
    <property type="entry name" value="Probable ACP-binding domain of malonyl-CoA ACP transacylase"/>
    <property type="match status" value="1"/>
</dbReference>
<sequence>MNILCIFAGQGYQEDNLFTFFNEDQASQTILQHHLTAMNLLDNKSQSIKDPFYTQLIIGGYQMTLFNRIKSFFKGHQLNFAGYSLGEVAAFLASIEASPEEINRVLAYRTQLMTSLIKKHCESDYDLLYINGAFNLEEVSALCADQHCYLAIINSEKQLVVGGKVTDLKRLINRLSDAHLKKAQFLEIHLPSHTPLYKNQQGLFHHFLNTLAAENLLYPIINPIKLGKVYELEEEKELLDKEIYSPLQWQKICELINEYQYDLIIDLGPGEAMTHFLDNKRSRVITASRFKNIAGFCKVVSSACNQDGMARGG</sequence>
<accession>A0A098GDS5</accession>
<dbReference type="SUPFAM" id="SSF52151">
    <property type="entry name" value="FabD/lysophospholipase-like"/>
    <property type="match status" value="1"/>
</dbReference>
<dbReference type="InterPro" id="IPR014043">
    <property type="entry name" value="Acyl_transferase_dom"/>
</dbReference>
<dbReference type="InterPro" id="IPR016036">
    <property type="entry name" value="Malonyl_transacylase_ACP-bd"/>
</dbReference>
<evidence type="ECO:0000313" key="9">
    <source>
        <dbReference type="Proteomes" id="UP000182998"/>
    </source>
</evidence>
<keyword evidence="2" id="KW-0808">Transferase</keyword>
<dbReference type="GO" id="GO:0004314">
    <property type="term" value="F:[acyl-carrier-protein] S-malonyltransferase activity"/>
    <property type="evidence" value="ECO:0007669"/>
    <property type="project" value="UniProtKB-EC"/>
</dbReference>
<dbReference type="Gene3D" id="3.30.70.250">
    <property type="entry name" value="Malonyl-CoA ACP transacylase, ACP-binding"/>
    <property type="match status" value="1"/>
</dbReference>
<gene>
    <name evidence="6" type="ORF">LMI_1332</name>
    <name evidence="7" type="ORF">SAMN02982997_00221</name>
</gene>
<organism evidence="6 8">
    <name type="scientific">Legionella micdadei</name>
    <name type="common">Tatlockia micdadei</name>
    <dbReference type="NCBI Taxonomy" id="451"/>
    <lineage>
        <taxon>Bacteria</taxon>
        <taxon>Pseudomonadati</taxon>
        <taxon>Pseudomonadota</taxon>
        <taxon>Gammaproteobacteria</taxon>
        <taxon>Legionellales</taxon>
        <taxon>Legionellaceae</taxon>
        <taxon>Legionella</taxon>
    </lineage>
</organism>
<dbReference type="Proteomes" id="UP000032414">
    <property type="component" value="Chromosome I"/>
</dbReference>
<evidence type="ECO:0000313" key="8">
    <source>
        <dbReference type="Proteomes" id="UP000032414"/>
    </source>
</evidence>
<dbReference type="EMBL" id="LN614830">
    <property type="protein sequence ID" value="CEG60639.1"/>
    <property type="molecule type" value="Genomic_DNA"/>
</dbReference>
<evidence type="ECO:0000259" key="5">
    <source>
        <dbReference type="Pfam" id="PF00698"/>
    </source>
</evidence>
<dbReference type="InterPro" id="IPR050858">
    <property type="entry name" value="Mal-CoA-ACP_Trans/PKS_FabD"/>
</dbReference>
<dbReference type="Pfam" id="PF00698">
    <property type="entry name" value="Acyl_transf_1"/>
    <property type="match status" value="1"/>
</dbReference>
<dbReference type="PANTHER" id="PTHR42681:SF1">
    <property type="entry name" value="MALONYL-COA-ACYL CARRIER PROTEIN TRANSACYLASE, MITOCHONDRIAL"/>
    <property type="match status" value="1"/>
</dbReference>
<dbReference type="GO" id="GO:0006633">
    <property type="term" value="P:fatty acid biosynthetic process"/>
    <property type="evidence" value="ECO:0007669"/>
    <property type="project" value="TreeGrafter"/>
</dbReference>
<dbReference type="STRING" id="451.B6N58_08875"/>
<dbReference type="Gene3D" id="3.40.366.10">
    <property type="entry name" value="Malonyl-Coenzyme A Acyl Carrier Protein, domain 2"/>
    <property type="match status" value="1"/>
</dbReference>
<protein>
    <recommendedName>
        <fullName evidence="1">[acyl-carrier-protein] S-malonyltransferase</fullName>
        <ecNumber evidence="1">2.3.1.39</ecNumber>
    </recommendedName>
</protein>
<dbReference type="RefSeq" id="WP_045099019.1">
    <property type="nucleotide sequence ID" value="NZ_CP020614.1"/>
</dbReference>
<comment type="catalytic activity">
    <reaction evidence="4">
        <text>holo-[ACP] + malonyl-CoA = malonyl-[ACP] + CoA</text>
        <dbReference type="Rhea" id="RHEA:41792"/>
        <dbReference type="Rhea" id="RHEA-COMP:9623"/>
        <dbReference type="Rhea" id="RHEA-COMP:9685"/>
        <dbReference type="ChEBI" id="CHEBI:57287"/>
        <dbReference type="ChEBI" id="CHEBI:57384"/>
        <dbReference type="ChEBI" id="CHEBI:64479"/>
        <dbReference type="ChEBI" id="CHEBI:78449"/>
        <dbReference type="EC" id="2.3.1.39"/>
    </reaction>
</comment>
<dbReference type="OrthoDB" id="9808564at2"/>
<evidence type="ECO:0000313" key="6">
    <source>
        <dbReference type="EMBL" id="CEG60639.1"/>
    </source>
</evidence>
<proteinExistence type="predicted"/>
<dbReference type="HOGENOM" id="CLU_030558_4_0_6"/>
<dbReference type="Proteomes" id="UP000182998">
    <property type="component" value="Unassembled WGS sequence"/>
</dbReference>
<dbReference type="InterPro" id="IPR001227">
    <property type="entry name" value="Ac_transferase_dom_sf"/>
</dbReference>
<reference evidence="6" key="1">
    <citation type="submission" date="2014-09" db="EMBL/GenBank/DDBJ databases">
        <authorList>
            <person name="GOMEZ-VALERO Laura"/>
        </authorList>
    </citation>
    <scope>NUCLEOTIDE SEQUENCE</scope>
    <source>
        <strain evidence="6">ATCC33218</strain>
    </source>
</reference>
<dbReference type="EMBL" id="FMVN01000001">
    <property type="protein sequence ID" value="SCX84156.1"/>
    <property type="molecule type" value="Genomic_DNA"/>
</dbReference>
<name>A0A098GDS5_LEGMI</name>
<reference evidence="8" key="2">
    <citation type="submission" date="2014-09" db="EMBL/GenBank/DDBJ databases">
        <authorList>
            <person name="Gomez-Valero L."/>
        </authorList>
    </citation>
    <scope>NUCLEOTIDE SEQUENCE [LARGE SCALE GENOMIC DNA]</scope>
    <source>
        <strain evidence="8">ATCC33218</strain>
    </source>
</reference>
<reference evidence="7 9" key="3">
    <citation type="submission" date="2016-10" db="EMBL/GenBank/DDBJ databases">
        <authorList>
            <person name="Varghese N."/>
            <person name="Submissions S."/>
        </authorList>
    </citation>
    <scope>NUCLEOTIDE SEQUENCE [LARGE SCALE GENOMIC DNA]</scope>
    <source>
        <strain evidence="7 9">ATCC 33218</strain>
    </source>
</reference>